<name>A0A7C3GIC8_9BACT</name>
<accession>A0A7C3GIC8</accession>
<feature type="region of interest" description="Disordered" evidence="1">
    <location>
        <begin position="49"/>
        <end position="99"/>
    </location>
</feature>
<organism evidence="2">
    <name type="scientific">Thermosulfurimonas dismutans</name>
    <dbReference type="NCBI Taxonomy" id="999894"/>
    <lineage>
        <taxon>Bacteria</taxon>
        <taxon>Pseudomonadati</taxon>
        <taxon>Thermodesulfobacteriota</taxon>
        <taxon>Thermodesulfobacteria</taxon>
        <taxon>Thermodesulfobacteriales</taxon>
        <taxon>Thermodesulfobacteriaceae</taxon>
        <taxon>Thermosulfurimonas</taxon>
    </lineage>
</organism>
<dbReference type="EMBL" id="DRMH01000115">
    <property type="protein sequence ID" value="HFC98499.1"/>
    <property type="molecule type" value="Genomic_DNA"/>
</dbReference>
<gene>
    <name evidence="2" type="ORF">ENJ40_08605</name>
</gene>
<dbReference type="Proteomes" id="UP000886043">
    <property type="component" value="Unassembled WGS sequence"/>
</dbReference>
<reference evidence="2" key="1">
    <citation type="journal article" date="2020" name="mSystems">
        <title>Genome- and Community-Level Interaction Insights into Carbon Utilization and Element Cycling Functions of Hydrothermarchaeota in Hydrothermal Sediment.</title>
        <authorList>
            <person name="Zhou Z."/>
            <person name="Liu Y."/>
            <person name="Xu W."/>
            <person name="Pan J."/>
            <person name="Luo Z.H."/>
            <person name="Li M."/>
        </authorList>
    </citation>
    <scope>NUCLEOTIDE SEQUENCE [LARGE SCALE GENOMIC DNA]</scope>
    <source>
        <strain evidence="2">HyVt-483</strain>
    </source>
</reference>
<protein>
    <submittedName>
        <fullName evidence="2">Uncharacterized protein</fullName>
    </submittedName>
</protein>
<evidence type="ECO:0000313" key="2">
    <source>
        <dbReference type="EMBL" id="HFC98499.1"/>
    </source>
</evidence>
<proteinExistence type="predicted"/>
<evidence type="ECO:0000256" key="1">
    <source>
        <dbReference type="SAM" id="MobiDB-lite"/>
    </source>
</evidence>
<sequence length="112" mass="12591">MRCPKCKLITYEGNTRCPRCGEDLSALVEALGPFYKFSTNEIFLKDTLIKPPPFIGAPETPQPSEMPLPPLHEEPPEPETPPLRQEEVSPPPPERREGVLKELEEALEEDQG</sequence>
<dbReference type="AlphaFoldDB" id="A0A7C3GIC8"/>
<comment type="caution">
    <text evidence="2">The sequence shown here is derived from an EMBL/GenBank/DDBJ whole genome shotgun (WGS) entry which is preliminary data.</text>
</comment>
<feature type="compositionally biased region" description="Pro residues" evidence="1">
    <location>
        <begin position="50"/>
        <end position="70"/>
    </location>
</feature>